<evidence type="ECO:0000259" key="13">
    <source>
        <dbReference type="Pfam" id="PF02803"/>
    </source>
</evidence>
<dbReference type="PANTHER" id="PTHR18919:SF153">
    <property type="entry name" value="TRIFUNCTIONAL ENZYME SUBUNIT BETA, MITOCHONDRIAL"/>
    <property type="match status" value="1"/>
</dbReference>
<organism evidence="14 15">
    <name type="scientific">Sphaeroforma arctica JP610</name>
    <dbReference type="NCBI Taxonomy" id="667725"/>
    <lineage>
        <taxon>Eukaryota</taxon>
        <taxon>Ichthyosporea</taxon>
        <taxon>Ichthyophonida</taxon>
        <taxon>Sphaeroforma</taxon>
    </lineage>
</organism>
<dbReference type="Pfam" id="PF02803">
    <property type="entry name" value="Thiolase_C"/>
    <property type="match status" value="1"/>
</dbReference>
<dbReference type="PROSITE" id="PS00099">
    <property type="entry name" value="THIOLASE_3"/>
    <property type="match status" value="1"/>
</dbReference>
<dbReference type="InterPro" id="IPR020613">
    <property type="entry name" value="Thiolase_CS"/>
</dbReference>
<proteinExistence type="inferred from homology"/>
<keyword evidence="7" id="KW-0443">Lipid metabolism</keyword>
<dbReference type="GO" id="GO:0006635">
    <property type="term" value="P:fatty acid beta-oxidation"/>
    <property type="evidence" value="ECO:0007669"/>
    <property type="project" value="TreeGrafter"/>
</dbReference>
<keyword evidence="15" id="KW-1185">Reference proteome</keyword>
<evidence type="ECO:0000256" key="6">
    <source>
        <dbReference type="ARBA" id="ARBA00022832"/>
    </source>
</evidence>
<accession>A0A0L0G013</accession>
<evidence type="ECO:0000256" key="3">
    <source>
        <dbReference type="ARBA" id="ARBA00010982"/>
    </source>
</evidence>
<dbReference type="RefSeq" id="XP_014155455.1">
    <property type="nucleotide sequence ID" value="XM_014299980.1"/>
</dbReference>
<dbReference type="STRING" id="667725.A0A0L0G013"/>
<evidence type="ECO:0000256" key="8">
    <source>
        <dbReference type="ARBA" id="ARBA00023128"/>
    </source>
</evidence>
<dbReference type="GO" id="GO:0003985">
    <property type="term" value="F:acetyl-CoA C-acetyltransferase activity"/>
    <property type="evidence" value="ECO:0007669"/>
    <property type="project" value="TreeGrafter"/>
</dbReference>
<dbReference type="CDD" id="cd00751">
    <property type="entry name" value="thiolase"/>
    <property type="match status" value="1"/>
</dbReference>
<dbReference type="Gene3D" id="3.40.47.10">
    <property type="match status" value="1"/>
</dbReference>
<dbReference type="eggNOG" id="KOG1392">
    <property type="taxonomic scope" value="Eukaryota"/>
</dbReference>
<dbReference type="EC" id="2.3.1.16" evidence="10"/>
<comment type="similarity">
    <text evidence="3 11">Belongs to the thiolase-like superfamily. Thiolase family.</text>
</comment>
<evidence type="ECO:0000256" key="7">
    <source>
        <dbReference type="ARBA" id="ARBA00023098"/>
    </source>
</evidence>
<dbReference type="InterPro" id="IPR020616">
    <property type="entry name" value="Thiolase_N"/>
</dbReference>
<dbReference type="InterPro" id="IPR020617">
    <property type="entry name" value="Thiolase_C"/>
</dbReference>
<evidence type="ECO:0000256" key="9">
    <source>
        <dbReference type="ARBA" id="ARBA00023315"/>
    </source>
</evidence>
<comment type="subcellular location">
    <subcellularLocation>
        <location evidence="1">Mitochondrion</location>
    </subcellularLocation>
</comment>
<protein>
    <recommendedName>
        <fullName evidence="10">acetyl-CoA C-acyltransferase</fullName>
        <ecNumber evidence="10">2.3.1.16</ecNumber>
    </recommendedName>
</protein>
<evidence type="ECO:0000256" key="2">
    <source>
        <dbReference type="ARBA" id="ARBA00005005"/>
    </source>
</evidence>
<keyword evidence="6" id="KW-0276">Fatty acid metabolism</keyword>
<dbReference type="GeneID" id="25906632"/>
<keyword evidence="5 11" id="KW-0808">Transferase</keyword>
<dbReference type="Proteomes" id="UP000054560">
    <property type="component" value="Unassembled WGS sequence"/>
</dbReference>
<evidence type="ECO:0000259" key="12">
    <source>
        <dbReference type="Pfam" id="PF00108"/>
    </source>
</evidence>
<gene>
    <name evidence="14" type="ORF">SARC_06128</name>
</gene>
<reference evidence="14 15" key="1">
    <citation type="submission" date="2011-02" db="EMBL/GenBank/DDBJ databases">
        <title>The Genome Sequence of Sphaeroforma arctica JP610.</title>
        <authorList>
            <consortium name="The Broad Institute Genome Sequencing Platform"/>
            <person name="Russ C."/>
            <person name="Cuomo C."/>
            <person name="Young S.K."/>
            <person name="Zeng Q."/>
            <person name="Gargeya S."/>
            <person name="Alvarado L."/>
            <person name="Berlin A."/>
            <person name="Chapman S.B."/>
            <person name="Chen Z."/>
            <person name="Freedman E."/>
            <person name="Gellesch M."/>
            <person name="Goldberg J."/>
            <person name="Griggs A."/>
            <person name="Gujja S."/>
            <person name="Heilman E."/>
            <person name="Heiman D."/>
            <person name="Howarth C."/>
            <person name="Mehta T."/>
            <person name="Neiman D."/>
            <person name="Pearson M."/>
            <person name="Roberts A."/>
            <person name="Saif S."/>
            <person name="Shea T."/>
            <person name="Shenoy N."/>
            <person name="Sisk P."/>
            <person name="Stolte C."/>
            <person name="Sykes S."/>
            <person name="White J."/>
            <person name="Yandava C."/>
            <person name="Burger G."/>
            <person name="Gray M.W."/>
            <person name="Holland P.W.H."/>
            <person name="King N."/>
            <person name="Lang F.B.F."/>
            <person name="Roger A.J."/>
            <person name="Ruiz-Trillo I."/>
            <person name="Haas B."/>
            <person name="Nusbaum C."/>
            <person name="Birren B."/>
        </authorList>
    </citation>
    <scope>NUCLEOTIDE SEQUENCE [LARGE SCALE GENOMIC DNA]</scope>
    <source>
        <strain evidence="14 15">JP610</strain>
    </source>
</reference>
<name>A0A0L0G013_9EUKA</name>
<dbReference type="InterPro" id="IPR020615">
    <property type="entry name" value="Thiolase_acyl_enz_int_AS"/>
</dbReference>
<evidence type="ECO:0000313" key="14">
    <source>
        <dbReference type="EMBL" id="KNC81553.1"/>
    </source>
</evidence>
<feature type="domain" description="Thiolase N-terminal" evidence="12">
    <location>
        <begin position="53"/>
        <end position="324"/>
    </location>
</feature>
<feature type="domain" description="Thiolase C-terminal" evidence="13">
    <location>
        <begin position="331"/>
        <end position="471"/>
    </location>
</feature>
<dbReference type="InterPro" id="IPR016039">
    <property type="entry name" value="Thiolase-like"/>
</dbReference>
<evidence type="ECO:0000256" key="4">
    <source>
        <dbReference type="ARBA" id="ARBA00022490"/>
    </source>
</evidence>
<evidence type="ECO:0000313" key="15">
    <source>
        <dbReference type="Proteomes" id="UP000054560"/>
    </source>
</evidence>
<dbReference type="NCBIfam" id="TIGR01930">
    <property type="entry name" value="AcCoA-C-Actrans"/>
    <property type="match status" value="1"/>
</dbReference>
<dbReference type="OrthoDB" id="5404651at2759"/>
<evidence type="ECO:0000256" key="10">
    <source>
        <dbReference type="ARBA" id="ARBA00024073"/>
    </source>
</evidence>
<evidence type="ECO:0000256" key="5">
    <source>
        <dbReference type="ARBA" id="ARBA00022679"/>
    </source>
</evidence>
<evidence type="ECO:0000256" key="11">
    <source>
        <dbReference type="RuleBase" id="RU003557"/>
    </source>
</evidence>
<evidence type="ECO:0000256" key="1">
    <source>
        <dbReference type="ARBA" id="ARBA00004173"/>
    </source>
</evidence>
<dbReference type="PROSITE" id="PS00098">
    <property type="entry name" value="THIOLASE_1"/>
    <property type="match status" value="1"/>
</dbReference>
<dbReference type="FunFam" id="3.40.47.10:FF:000011">
    <property type="entry name" value="3-ketoacyl-CoA thiolase"/>
    <property type="match status" value="1"/>
</dbReference>
<dbReference type="PROSITE" id="PS00737">
    <property type="entry name" value="THIOLASE_2"/>
    <property type="match status" value="1"/>
</dbReference>
<dbReference type="InterPro" id="IPR002155">
    <property type="entry name" value="Thiolase"/>
</dbReference>
<dbReference type="AlphaFoldDB" id="A0A0L0G013"/>
<comment type="pathway">
    <text evidence="2">Lipid metabolism; fatty acid beta-oxidation.</text>
</comment>
<dbReference type="PANTHER" id="PTHR18919">
    <property type="entry name" value="ACETYL-COA C-ACYLTRANSFERASE"/>
    <property type="match status" value="1"/>
</dbReference>
<dbReference type="SUPFAM" id="SSF53901">
    <property type="entry name" value="Thiolase-like"/>
    <property type="match status" value="2"/>
</dbReference>
<dbReference type="EMBL" id="KQ242021">
    <property type="protein sequence ID" value="KNC81553.1"/>
    <property type="molecule type" value="Genomic_DNA"/>
</dbReference>
<keyword evidence="4" id="KW-0963">Cytoplasm</keyword>
<dbReference type="InterPro" id="IPR020610">
    <property type="entry name" value="Thiolase_AS"/>
</dbReference>
<keyword evidence="8" id="KW-0496">Mitochondrion</keyword>
<dbReference type="GO" id="GO:0005739">
    <property type="term" value="C:mitochondrion"/>
    <property type="evidence" value="ECO:0007669"/>
    <property type="project" value="UniProtKB-SubCell"/>
</dbReference>
<keyword evidence="9 11" id="KW-0012">Acyltransferase</keyword>
<sequence length="474" mass="50091">MFLQSVASRTVGATPVVSKIAVASMATSTKAKQAKANKAPAVKVEKKRIGRNVVLVEGVRTPFCVSGTEYNDLMAYDLLRYAFSGLLDRVDINPADIDYITAGTVIQDAKTSNIAREASLSAGIPDTVPSNTVTLACISANVAIQSAMQMIQLGNADICIAGGSETMSDVPIRLSRPLRKTLLASQKAKGPAGLFGLARKLKGSDIGLELPAVAEFSTGEIMGHSADRLCTAFGISREAQDEFAMMSHRNAKDAFDAGLLRDIIPVKVPGKSKLVTADNGVRIVPAEKMAKLKPAFVKPHGTVTAGNSSFLTDGASATMIMSEEKALALGLKPLAYLRECTFVALDPKDQLLLGPAYASGKVLDMAGLSLNDMDVVEYHEAFAGQILSNITAMESDKFCQEHMGRKNKIGTMPMDKFNLWGGSLSIGHPFGATGGRITTTAANRLIHEDGTFALLAACAAGGQGVAHVLERYPN</sequence>
<dbReference type="Pfam" id="PF00108">
    <property type="entry name" value="Thiolase_N"/>
    <property type="match status" value="1"/>
</dbReference>